<organism evidence="1 2">
    <name type="scientific">Micromonospora echinaurantiaca</name>
    <dbReference type="NCBI Taxonomy" id="47857"/>
    <lineage>
        <taxon>Bacteria</taxon>
        <taxon>Bacillati</taxon>
        <taxon>Actinomycetota</taxon>
        <taxon>Actinomycetes</taxon>
        <taxon>Micromonosporales</taxon>
        <taxon>Micromonosporaceae</taxon>
        <taxon>Micromonospora</taxon>
    </lineage>
</organism>
<protein>
    <submittedName>
        <fullName evidence="1">Nucleotidyl transferase AbiEii toxin, Type IV TA system</fullName>
    </submittedName>
</protein>
<dbReference type="EMBL" id="LT607750">
    <property type="protein sequence ID" value="SCG57103.1"/>
    <property type="molecule type" value="Genomic_DNA"/>
</dbReference>
<dbReference type="GO" id="GO:0016740">
    <property type="term" value="F:transferase activity"/>
    <property type="evidence" value="ECO:0007669"/>
    <property type="project" value="UniProtKB-KW"/>
</dbReference>
<dbReference type="AlphaFoldDB" id="A0A1C5IGB5"/>
<dbReference type="RefSeq" id="WP_088994555.1">
    <property type="nucleotide sequence ID" value="NZ_LT607750.1"/>
</dbReference>
<proteinExistence type="predicted"/>
<keyword evidence="2" id="KW-1185">Reference proteome</keyword>
<dbReference type="Proteomes" id="UP000198217">
    <property type="component" value="Chromosome I"/>
</dbReference>
<keyword evidence="1" id="KW-0808">Transferase</keyword>
<reference evidence="1 2" key="1">
    <citation type="submission" date="2016-06" db="EMBL/GenBank/DDBJ databases">
        <authorList>
            <person name="Kjaerup R.B."/>
            <person name="Dalgaard T.S."/>
            <person name="Juul-Madsen H.R."/>
        </authorList>
    </citation>
    <scope>NUCLEOTIDE SEQUENCE [LARGE SCALE GENOMIC DNA]</scope>
    <source>
        <strain evidence="1 2">DSM 43904</strain>
    </source>
</reference>
<dbReference type="InterPro" id="IPR014942">
    <property type="entry name" value="AbiEii"/>
</dbReference>
<dbReference type="Pfam" id="PF08843">
    <property type="entry name" value="AbiEii"/>
    <property type="match status" value="1"/>
</dbReference>
<evidence type="ECO:0000313" key="2">
    <source>
        <dbReference type="Proteomes" id="UP000198217"/>
    </source>
</evidence>
<evidence type="ECO:0000313" key="1">
    <source>
        <dbReference type="EMBL" id="SCG57103.1"/>
    </source>
</evidence>
<accession>A0A1C5IGB5</accession>
<name>A0A1C5IGB5_9ACTN</name>
<gene>
    <name evidence="1" type="ORF">GA0070609_3247</name>
</gene>
<sequence length="301" mass="33351">MGSAHAGTPGRLGAYCPLPRQAGLLQRAAFDPVLKQYDNAYRAGKLELLDPAAGQRWLAARRAALYHLITIIADTPWRQQLVMFGSFPMTAWFGAAAREPGDIDFVVTPFSLNIHSGEAEAMLTGIVREMRNRPGAGLAPELAQASATWTYERINGQRLTIPFTTEDGLTGAMRIDFVFNEPLPLKPVTIRFSGVDHPVLSASPALSLAWKLRWLATDIHPQGKDLYDATLLAEYTTVSLQLIRDLLQRQLSTEADEFAAESVLDWDIDWNTFTDDYPGIRGSARAWKHRLALALDRGFSD</sequence>